<dbReference type="AlphaFoldDB" id="A0A0N5B594"/>
<evidence type="ECO:0000313" key="2">
    <source>
        <dbReference type="WBParaSite" id="SPAL_0000124000.1"/>
    </source>
</evidence>
<accession>A0A0N5B594</accession>
<protein>
    <submittedName>
        <fullName evidence="2">Uncharacterized protein</fullName>
    </submittedName>
</protein>
<proteinExistence type="predicted"/>
<organism evidence="1 2">
    <name type="scientific">Strongyloides papillosus</name>
    <name type="common">Intestinal threadworm</name>
    <dbReference type="NCBI Taxonomy" id="174720"/>
    <lineage>
        <taxon>Eukaryota</taxon>
        <taxon>Metazoa</taxon>
        <taxon>Ecdysozoa</taxon>
        <taxon>Nematoda</taxon>
        <taxon>Chromadorea</taxon>
        <taxon>Rhabditida</taxon>
        <taxon>Tylenchina</taxon>
        <taxon>Panagrolaimomorpha</taxon>
        <taxon>Strongyloidoidea</taxon>
        <taxon>Strongyloididae</taxon>
        <taxon>Strongyloides</taxon>
    </lineage>
</organism>
<keyword evidence="1" id="KW-1185">Reference proteome</keyword>
<reference evidence="2" key="1">
    <citation type="submission" date="2017-02" db="UniProtKB">
        <authorList>
            <consortium name="WormBaseParasite"/>
        </authorList>
    </citation>
    <scope>IDENTIFICATION</scope>
</reference>
<dbReference type="Proteomes" id="UP000046392">
    <property type="component" value="Unplaced"/>
</dbReference>
<dbReference type="WBParaSite" id="SPAL_0000124000.1">
    <property type="protein sequence ID" value="SPAL_0000124000.1"/>
    <property type="gene ID" value="SPAL_0000124000"/>
</dbReference>
<sequence length="74" mass="8471">MSIEISAEFGTFDDFLVMLAFVESQECCLKISLNPLKFTLLKPKQQFQTLKIVLLLYLLASKLLKDNQPSIHPK</sequence>
<evidence type="ECO:0000313" key="1">
    <source>
        <dbReference type="Proteomes" id="UP000046392"/>
    </source>
</evidence>
<name>A0A0N5B594_STREA</name>